<comment type="caution">
    <text evidence="2">The sequence shown here is derived from an EMBL/GenBank/DDBJ whole genome shotgun (WGS) entry which is preliminary data.</text>
</comment>
<evidence type="ECO:0000256" key="1">
    <source>
        <dbReference type="SAM" id="MobiDB-lite"/>
    </source>
</evidence>
<name>A0ABQ8TED8_PERAM</name>
<feature type="region of interest" description="Disordered" evidence="1">
    <location>
        <begin position="98"/>
        <end position="136"/>
    </location>
</feature>
<keyword evidence="3" id="KW-1185">Reference proteome</keyword>
<gene>
    <name evidence="2" type="ORF">ANN_06692</name>
</gene>
<protein>
    <submittedName>
        <fullName evidence="2">Uncharacterized protein</fullName>
    </submittedName>
</protein>
<sequence length="208" mass="23522">MSPGSSTESYSAFAHIGLRENPGKNLNQVTCPDRESNPGHLVSQPDVLTVTPQVWTWTDYVVKFFSGDFPSRKEIIRYKSRKHGLPTTGMRTKQFNKEERATGKISRRSSYGNKSELDPYNRRYSGKIHDAPRNANTDSIRTMTNAAHCFVRYDAYPNPYASTMSVLCIDRDGKQVVLCSSEQYVITSPPSSLERSETVSITFQYCTQ</sequence>
<evidence type="ECO:0000313" key="3">
    <source>
        <dbReference type="Proteomes" id="UP001148838"/>
    </source>
</evidence>
<dbReference type="EMBL" id="JAJSOF020000011">
    <property type="protein sequence ID" value="KAJ4444894.1"/>
    <property type="molecule type" value="Genomic_DNA"/>
</dbReference>
<organism evidence="2 3">
    <name type="scientific">Periplaneta americana</name>
    <name type="common">American cockroach</name>
    <name type="synonym">Blatta americana</name>
    <dbReference type="NCBI Taxonomy" id="6978"/>
    <lineage>
        <taxon>Eukaryota</taxon>
        <taxon>Metazoa</taxon>
        <taxon>Ecdysozoa</taxon>
        <taxon>Arthropoda</taxon>
        <taxon>Hexapoda</taxon>
        <taxon>Insecta</taxon>
        <taxon>Pterygota</taxon>
        <taxon>Neoptera</taxon>
        <taxon>Polyneoptera</taxon>
        <taxon>Dictyoptera</taxon>
        <taxon>Blattodea</taxon>
        <taxon>Blattoidea</taxon>
        <taxon>Blattidae</taxon>
        <taxon>Blattinae</taxon>
        <taxon>Periplaneta</taxon>
    </lineage>
</organism>
<feature type="compositionally biased region" description="Basic and acidic residues" evidence="1">
    <location>
        <begin position="115"/>
        <end position="132"/>
    </location>
</feature>
<proteinExistence type="predicted"/>
<dbReference type="Proteomes" id="UP001148838">
    <property type="component" value="Unassembled WGS sequence"/>
</dbReference>
<reference evidence="2 3" key="1">
    <citation type="journal article" date="2022" name="Allergy">
        <title>Genome assembly and annotation of Periplaneta americana reveal a comprehensive cockroach allergen profile.</title>
        <authorList>
            <person name="Wang L."/>
            <person name="Xiong Q."/>
            <person name="Saelim N."/>
            <person name="Wang L."/>
            <person name="Nong W."/>
            <person name="Wan A.T."/>
            <person name="Shi M."/>
            <person name="Liu X."/>
            <person name="Cao Q."/>
            <person name="Hui J.H.L."/>
            <person name="Sookrung N."/>
            <person name="Leung T.F."/>
            <person name="Tungtrongchitr A."/>
            <person name="Tsui S.K.W."/>
        </authorList>
    </citation>
    <scope>NUCLEOTIDE SEQUENCE [LARGE SCALE GENOMIC DNA]</scope>
    <source>
        <strain evidence="2">PWHHKU_190912</strain>
    </source>
</reference>
<evidence type="ECO:0000313" key="2">
    <source>
        <dbReference type="EMBL" id="KAJ4444894.1"/>
    </source>
</evidence>
<accession>A0ABQ8TED8</accession>